<dbReference type="Proteomes" id="UP000298652">
    <property type="component" value="Chromosome 2"/>
</dbReference>
<sequence length="106" mass="12530">MILDSYTCELCILQIRETVAHLFLRCNFARACWSSIGVSFVATREPLLIFKHIRKKLNVPFFMEVIFLMTWSIWSIRNDWTFNNIPPLVQAVRRKLFSEIAYCLSP</sequence>
<organism evidence="1 2">
    <name type="scientific">Setaria viridis</name>
    <name type="common">Green bristlegrass</name>
    <name type="synonym">Setaria italica subsp. viridis</name>
    <dbReference type="NCBI Taxonomy" id="4556"/>
    <lineage>
        <taxon>Eukaryota</taxon>
        <taxon>Viridiplantae</taxon>
        <taxon>Streptophyta</taxon>
        <taxon>Embryophyta</taxon>
        <taxon>Tracheophyta</taxon>
        <taxon>Spermatophyta</taxon>
        <taxon>Magnoliopsida</taxon>
        <taxon>Liliopsida</taxon>
        <taxon>Poales</taxon>
        <taxon>Poaceae</taxon>
        <taxon>PACMAD clade</taxon>
        <taxon>Panicoideae</taxon>
        <taxon>Panicodae</taxon>
        <taxon>Paniceae</taxon>
        <taxon>Cenchrinae</taxon>
        <taxon>Setaria</taxon>
    </lineage>
</organism>
<dbReference type="AlphaFoldDB" id="A0A4V6DBJ4"/>
<evidence type="ECO:0000313" key="2">
    <source>
        <dbReference type="Proteomes" id="UP000298652"/>
    </source>
</evidence>
<name>A0A4V6DBJ4_SETVI</name>
<protein>
    <recommendedName>
        <fullName evidence="3">Reverse transcriptase zinc-binding domain-containing protein</fullName>
    </recommendedName>
</protein>
<keyword evidence="2" id="KW-1185">Reference proteome</keyword>
<evidence type="ECO:0008006" key="3">
    <source>
        <dbReference type="Google" id="ProtNLM"/>
    </source>
</evidence>
<evidence type="ECO:0000313" key="1">
    <source>
        <dbReference type="EMBL" id="TKW34016.1"/>
    </source>
</evidence>
<reference evidence="1" key="1">
    <citation type="submission" date="2019-03" db="EMBL/GenBank/DDBJ databases">
        <title>WGS assembly of Setaria viridis.</title>
        <authorList>
            <person name="Huang P."/>
            <person name="Jenkins J."/>
            <person name="Grimwood J."/>
            <person name="Barry K."/>
            <person name="Healey A."/>
            <person name="Mamidi S."/>
            <person name="Sreedasyam A."/>
            <person name="Shu S."/>
            <person name="Feldman M."/>
            <person name="Wu J."/>
            <person name="Yu Y."/>
            <person name="Chen C."/>
            <person name="Johnson J."/>
            <person name="Rokhsar D."/>
            <person name="Baxter I."/>
            <person name="Schmutz J."/>
            <person name="Brutnell T."/>
            <person name="Kellogg E."/>
        </authorList>
    </citation>
    <scope>NUCLEOTIDE SEQUENCE [LARGE SCALE GENOMIC DNA]</scope>
</reference>
<accession>A0A4V6DBJ4</accession>
<gene>
    <name evidence="1" type="ORF">SEVIR_2G277400v2</name>
</gene>
<dbReference type="Gramene" id="TKW34016">
    <property type="protein sequence ID" value="TKW34016"/>
    <property type="gene ID" value="SEVIR_2G277400v2"/>
</dbReference>
<dbReference type="EMBL" id="CM016553">
    <property type="protein sequence ID" value="TKW34016.1"/>
    <property type="molecule type" value="Genomic_DNA"/>
</dbReference>
<proteinExistence type="predicted"/>